<keyword evidence="2" id="KW-1185">Reference proteome</keyword>
<reference evidence="1 2" key="1">
    <citation type="submission" date="2023-03" db="EMBL/GenBank/DDBJ databases">
        <title>High recombination rates correlate with genetic variation in Cardiocondyla obscurior ants.</title>
        <authorList>
            <person name="Errbii M."/>
        </authorList>
    </citation>
    <scope>NUCLEOTIDE SEQUENCE [LARGE SCALE GENOMIC DNA]</scope>
    <source>
        <strain evidence="1">Alpha-2009</strain>
        <tissue evidence="1">Whole body</tissue>
    </source>
</reference>
<comment type="caution">
    <text evidence="1">The sequence shown here is derived from an EMBL/GenBank/DDBJ whole genome shotgun (WGS) entry which is preliminary data.</text>
</comment>
<name>A0AAW2EV45_9HYME</name>
<dbReference type="EMBL" id="JADYXP020000018">
    <property type="protein sequence ID" value="KAL0105885.1"/>
    <property type="molecule type" value="Genomic_DNA"/>
</dbReference>
<evidence type="ECO:0000313" key="2">
    <source>
        <dbReference type="Proteomes" id="UP001430953"/>
    </source>
</evidence>
<dbReference type="AlphaFoldDB" id="A0AAW2EV45"/>
<accession>A0AAW2EV45</accession>
<organism evidence="1 2">
    <name type="scientific">Cardiocondyla obscurior</name>
    <dbReference type="NCBI Taxonomy" id="286306"/>
    <lineage>
        <taxon>Eukaryota</taxon>
        <taxon>Metazoa</taxon>
        <taxon>Ecdysozoa</taxon>
        <taxon>Arthropoda</taxon>
        <taxon>Hexapoda</taxon>
        <taxon>Insecta</taxon>
        <taxon>Pterygota</taxon>
        <taxon>Neoptera</taxon>
        <taxon>Endopterygota</taxon>
        <taxon>Hymenoptera</taxon>
        <taxon>Apocrita</taxon>
        <taxon>Aculeata</taxon>
        <taxon>Formicoidea</taxon>
        <taxon>Formicidae</taxon>
        <taxon>Myrmicinae</taxon>
        <taxon>Cardiocondyla</taxon>
    </lineage>
</organism>
<gene>
    <name evidence="1" type="ORF">PUN28_015955</name>
</gene>
<protein>
    <submittedName>
        <fullName evidence="1">Uncharacterized protein</fullName>
    </submittedName>
</protein>
<proteinExistence type="predicted"/>
<sequence>MVRFFIKLKASFIDRIYIMNGINVYVGNLFKISSRLETFDLRCLPIKVREFFVYTRDTSAHVHCYNYLNTVYIELEIKKKKKKRKSNLPNGEESTRIANFILFCTLRAIDVFTDTSIRSRSLHFINLDGGYIEPVVYPPGISIPLPRAADAGSDPRSATACFAYVTSSILLGINRHAGTS</sequence>
<dbReference type="Proteomes" id="UP001430953">
    <property type="component" value="Unassembled WGS sequence"/>
</dbReference>
<evidence type="ECO:0000313" key="1">
    <source>
        <dbReference type="EMBL" id="KAL0105885.1"/>
    </source>
</evidence>